<comment type="subcellular location">
    <subcellularLocation>
        <location evidence="1">Membrane</location>
        <topology evidence="1">Multi-pass membrane protein</topology>
    </subcellularLocation>
</comment>
<evidence type="ECO:0000256" key="9">
    <source>
        <dbReference type="SAM" id="Phobius"/>
    </source>
</evidence>
<evidence type="ECO:0000256" key="8">
    <source>
        <dbReference type="ARBA" id="ARBA00023136"/>
    </source>
</evidence>
<dbReference type="SUPFAM" id="SSF81665">
    <property type="entry name" value="Calcium ATPase, transmembrane domain M"/>
    <property type="match status" value="1"/>
</dbReference>
<dbReference type="SFLD" id="SFLDG00002">
    <property type="entry name" value="C1.7:_P-type_atpase_like"/>
    <property type="match status" value="1"/>
</dbReference>
<feature type="transmembrane region" description="Helical" evidence="9">
    <location>
        <begin position="775"/>
        <end position="798"/>
    </location>
</feature>
<gene>
    <name evidence="11" type="ORF">ACFOW6_00685</name>
</gene>
<dbReference type="PRINTS" id="PR00119">
    <property type="entry name" value="CATATPASE"/>
</dbReference>
<dbReference type="InterPro" id="IPR001757">
    <property type="entry name" value="P_typ_ATPase"/>
</dbReference>
<feature type="transmembrane region" description="Helical" evidence="9">
    <location>
        <begin position="254"/>
        <end position="276"/>
    </location>
</feature>
<feature type="transmembrane region" description="Helical" evidence="9">
    <location>
        <begin position="810"/>
        <end position="829"/>
    </location>
</feature>
<dbReference type="Gene3D" id="1.20.1110.10">
    <property type="entry name" value="Calcium-transporting ATPase, transmembrane domain"/>
    <property type="match status" value="1"/>
</dbReference>
<dbReference type="InterPro" id="IPR004014">
    <property type="entry name" value="ATPase_P-typ_cation-transptr_N"/>
</dbReference>
<dbReference type="InterPro" id="IPR023214">
    <property type="entry name" value="HAD_sf"/>
</dbReference>
<keyword evidence="5" id="KW-0067">ATP-binding</keyword>
<dbReference type="InterPro" id="IPR059000">
    <property type="entry name" value="ATPase_P-type_domA"/>
</dbReference>
<dbReference type="Proteomes" id="UP001595799">
    <property type="component" value="Unassembled WGS sequence"/>
</dbReference>
<dbReference type="CDD" id="cd02080">
    <property type="entry name" value="P-type_ATPase_cation"/>
    <property type="match status" value="1"/>
</dbReference>
<dbReference type="EMBL" id="JBHSCW010000001">
    <property type="protein sequence ID" value="MFC4350048.1"/>
    <property type="molecule type" value="Genomic_DNA"/>
</dbReference>
<keyword evidence="4" id="KW-0547">Nucleotide-binding</keyword>
<proteinExistence type="inferred from homology"/>
<dbReference type="RefSeq" id="WP_382420117.1">
    <property type="nucleotide sequence ID" value="NZ_JBHSCW010000001.1"/>
</dbReference>
<feature type="transmembrane region" description="Helical" evidence="9">
    <location>
        <begin position="94"/>
        <end position="110"/>
    </location>
</feature>
<evidence type="ECO:0000256" key="3">
    <source>
        <dbReference type="ARBA" id="ARBA00022692"/>
    </source>
</evidence>
<evidence type="ECO:0000256" key="7">
    <source>
        <dbReference type="ARBA" id="ARBA00022989"/>
    </source>
</evidence>
<evidence type="ECO:0000256" key="1">
    <source>
        <dbReference type="ARBA" id="ARBA00004141"/>
    </source>
</evidence>
<dbReference type="PRINTS" id="PR00120">
    <property type="entry name" value="HATPASE"/>
</dbReference>
<keyword evidence="3 9" id="KW-0812">Transmembrane</keyword>
<feature type="transmembrane region" description="Helical" evidence="9">
    <location>
        <begin position="702"/>
        <end position="722"/>
    </location>
</feature>
<dbReference type="Pfam" id="PF08282">
    <property type="entry name" value="Hydrolase_3"/>
    <property type="match status" value="1"/>
</dbReference>
<dbReference type="SFLD" id="SFLDS00003">
    <property type="entry name" value="Haloacid_Dehalogenase"/>
    <property type="match status" value="1"/>
</dbReference>
<name>A0ABV8UFK0_9PROT</name>
<protein>
    <submittedName>
        <fullName evidence="11">Cation-transporting P-type ATPase</fullName>
    </submittedName>
</protein>
<feature type="transmembrane region" description="Helical" evidence="9">
    <location>
        <begin position="282"/>
        <end position="310"/>
    </location>
</feature>
<reference evidence="12" key="1">
    <citation type="journal article" date="2019" name="Int. J. Syst. Evol. Microbiol.">
        <title>The Global Catalogue of Microorganisms (GCM) 10K type strain sequencing project: providing services to taxonomists for standard genome sequencing and annotation.</title>
        <authorList>
            <consortium name="The Broad Institute Genomics Platform"/>
            <consortium name="The Broad Institute Genome Sequencing Center for Infectious Disease"/>
            <person name="Wu L."/>
            <person name="Ma J."/>
        </authorList>
    </citation>
    <scope>NUCLEOTIDE SEQUENCE [LARGE SCALE GENOMIC DNA]</scope>
    <source>
        <strain evidence="12">CECT 8472</strain>
    </source>
</reference>
<organism evidence="11 12">
    <name type="scientific">Fodinicurvata halophila</name>
    <dbReference type="NCBI Taxonomy" id="1419723"/>
    <lineage>
        <taxon>Bacteria</taxon>
        <taxon>Pseudomonadati</taxon>
        <taxon>Pseudomonadota</taxon>
        <taxon>Alphaproteobacteria</taxon>
        <taxon>Rhodospirillales</taxon>
        <taxon>Rhodovibrionaceae</taxon>
        <taxon>Fodinicurvata</taxon>
    </lineage>
</organism>
<dbReference type="Pfam" id="PF00122">
    <property type="entry name" value="E1-E2_ATPase"/>
    <property type="match status" value="1"/>
</dbReference>
<keyword evidence="6" id="KW-1278">Translocase</keyword>
<dbReference type="Gene3D" id="3.40.1110.10">
    <property type="entry name" value="Calcium-transporting ATPase, cytoplasmic domain N"/>
    <property type="match status" value="1"/>
</dbReference>
<keyword evidence="8 9" id="KW-0472">Membrane</keyword>
<dbReference type="InterPro" id="IPR036412">
    <property type="entry name" value="HAD-like_sf"/>
</dbReference>
<evidence type="ECO:0000256" key="4">
    <source>
        <dbReference type="ARBA" id="ARBA00022741"/>
    </source>
</evidence>
<dbReference type="InterPro" id="IPR050510">
    <property type="entry name" value="Cation_transp_ATPase_P-type"/>
</dbReference>
<dbReference type="PANTHER" id="PTHR43294">
    <property type="entry name" value="SODIUM/POTASSIUM-TRANSPORTING ATPASE SUBUNIT ALPHA"/>
    <property type="match status" value="1"/>
</dbReference>
<feature type="transmembrane region" description="Helical" evidence="9">
    <location>
        <begin position="879"/>
        <end position="895"/>
    </location>
</feature>
<dbReference type="NCBIfam" id="TIGR01494">
    <property type="entry name" value="ATPase_P-type"/>
    <property type="match status" value="3"/>
</dbReference>
<evidence type="ECO:0000256" key="6">
    <source>
        <dbReference type="ARBA" id="ARBA00022967"/>
    </source>
</evidence>
<dbReference type="SFLD" id="SFLDF00027">
    <property type="entry name" value="p-type_atpase"/>
    <property type="match status" value="1"/>
</dbReference>
<keyword evidence="12" id="KW-1185">Reference proteome</keyword>
<comment type="caution">
    <text evidence="11">The sequence shown here is derived from an EMBL/GenBank/DDBJ whole genome shotgun (WGS) entry which is preliminary data.</text>
</comment>
<dbReference type="PROSITE" id="PS00154">
    <property type="entry name" value="ATPASE_E1_E2"/>
    <property type="match status" value="1"/>
</dbReference>
<dbReference type="Gene3D" id="3.40.50.1000">
    <property type="entry name" value="HAD superfamily/HAD-like"/>
    <property type="match status" value="1"/>
</dbReference>
<dbReference type="InterPro" id="IPR008250">
    <property type="entry name" value="ATPase_P-typ_transduc_dom_A_sf"/>
</dbReference>
<dbReference type="InterPro" id="IPR044492">
    <property type="entry name" value="P_typ_ATPase_HD_dom"/>
</dbReference>
<dbReference type="Pfam" id="PF00689">
    <property type="entry name" value="Cation_ATPase_C"/>
    <property type="match status" value="1"/>
</dbReference>
<keyword evidence="7 9" id="KW-1133">Transmembrane helix</keyword>
<dbReference type="PANTHER" id="PTHR43294:SF20">
    <property type="entry name" value="P-TYPE ATPASE"/>
    <property type="match status" value="1"/>
</dbReference>
<dbReference type="SUPFAM" id="SSF81660">
    <property type="entry name" value="Metal cation-transporting ATPase, ATP-binding domain N"/>
    <property type="match status" value="1"/>
</dbReference>
<feature type="transmembrane region" description="Helical" evidence="9">
    <location>
        <begin position="734"/>
        <end position="754"/>
    </location>
</feature>
<feature type="transmembrane region" description="Helical" evidence="9">
    <location>
        <begin position="836"/>
        <end position="859"/>
    </location>
</feature>
<evidence type="ECO:0000259" key="10">
    <source>
        <dbReference type="SMART" id="SM00831"/>
    </source>
</evidence>
<dbReference type="Pfam" id="PF13246">
    <property type="entry name" value="Cation_ATPase"/>
    <property type="match status" value="1"/>
</dbReference>
<accession>A0ABV8UFK0</accession>
<feature type="domain" description="Cation-transporting P-type ATPase N-terminal" evidence="10">
    <location>
        <begin position="17"/>
        <end position="90"/>
    </location>
</feature>
<dbReference type="InterPro" id="IPR018303">
    <property type="entry name" value="ATPase_P-typ_P_site"/>
</dbReference>
<dbReference type="SUPFAM" id="SSF81653">
    <property type="entry name" value="Calcium ATPase, transduction domain A"/>
    <property type="match status" value="1"/>
</dbReference>
<evidence type="ECO:0000256" key="5">
    <source>
        <dbReference type="ARBA" id="ARBA00022840"/>
    </source>
</evidence>
<dbReference type="InterPro" id="IPR023299">
    <property type="entry name" value="ATPase_P-typ_cyto_dom_N"/>
</dbReference>
<evidence type="ECO:0000313" key="12">
    <source>
        <dbReference type="Proteomes" id="UP001595799"/>
    </source>
</evidence>
<evidence type="ECO:0000313" key="11">
    <source>
        <dbReference type="EMBL" id="MFC4350048.1"/>
    </source>
</evidence>
<dbReference type="Pfam" id="PF00690">
    <property type="entry name" value="Cation_ATPase_N"/>
    <property type="match status" value="1"/>
</dbReference>
<feature type="transmembrane region" description="Helical" evidence="9">
    <location>
        <begin position="70"/>
        <end position="88"/>
    </location>
</feature>
<sequence>MSRTKSETRTGAADPPAWHGIQAEEVLRRLDSRPEGLTPDEAGARLDTYGRNRLERQASRSLLRRFLSQFNNTLIYVLLAAAGITALMDHWLDTQVILAVVLLNVIIGFLQENKAEKALRAISDMLAPQAAVVRDGQRRTLSAEELVPGDIVLLEAGERIPADLRLFDVKNLQVQEAALTGESAPVPKEVTPQAEDCPLAERASMGYASTLVTAGQASGVVVATAADTEIGRIGRMLAEVQTLTTPLLRQMARFAHLLTFLILSLSALVFAFGLLVRDYELATIFISVVSLTVAAIPEGLPTVLTITLAIGVQRMAQRNAIIRHLPAVETLGALSVICSDKTGTLTRNEMTLRQLDTAAASLQVTGTGYTAEGTFYHGEQELRPDENPDLLTALRAGVLCSDADLHEKARHWTVGGDPMEGALLVAAVKAGLTPRQERATHARLDYIPFDPVNRYMATLNASEGSTALICVKGAPERILDMCSHQLESGRTEDFDPDHWHERAGEMARQGQRVIALAIRSVESGTATLNEADVETGLTFVALAGLIDPPREEALTAVAECREAGIGVKMITGDHPATARAIAEQFGLPNTQKVVTGRDLDRLPADELGQVLEDSDVFARTTPENKLRLVEALQAQGRIVAMTGDGANDAPALKRADVGIAMGQKGTAAAREAAAMVLADDNFASIAHAVREGRTVYDNLKKAIAFMLPVNGGESLGIVIAILTGATMPVTPLQILWVNMVSSIGLALALAFEPTEPDVMKRPPRPAAEPILTGFLAWRVLFVSLLFLLGIFGMFELALQRGAEVEEARTLAINTLVVMEIFYLFSIRYLHRTSFSLRGLLGTPAILLSISGVTALQFLFTYAPFMQVIFDTRPVRLQEGLLVVACGAGLLVILELEKAIRHRLGWHV</sequence>
<dbReference type="InterPro" id="IPR023298">
    <property type="entry name" value="ATPase_P-typ_TM_dom_sf"/>
</dbReference>
<comment type="similarity">
    <text evidence="2">Belongs to the cation transport ATPase (P-type) (TC 3.A.3) family. Type IIA subfamily.</text>
</comment>
<dbReference type="SMART" id="SM00831">
    <property type="entry name" value="Cation_ATPase_N"/>
    <property type="match status" value="1"/>
</dbReference>
<dbReference type="InterPro" id="IPR006068">
    <property type="entry name" value="ATPase_P-typ_cation-transptr_C"/>
</dbReference>
<evidence type="ECO:0000256" key="2">
    <source>
        <dbReference type="ARBA" id="ARBA00005675"/>
    </source>
</evidence>
<dbReference type="SUPFAM" id="SSF56784">
    <property type="entry name" value="HAD-like"/>
    <property type="match status" value="1"/>
</dbReference>
<dbReference type="Gene3D" id="2.70.150.10">
    <property type="entry name" value="Calcium-transporting ATPase, cytoplasmic transduction domain A"/>
    <property type="match status" value="1"/>
</dbReference>